<protein>
    <submittedName>
        <fullName evidence="7">Uncharacterized protein</fullName>
    </submittedName>
</protein>
<accession>A0A4Y2PXT2</accession>
<evidence type="ECO:0000256" key="3">
    <source>
        <dbReference type="ARBA" id="ARBA00022723"/>
    </source>
</evidence>
<dbReference type="GO" id="GO:0020037">
    <property type="term" value="F:heme binding"/>
    <property type="evidence" value="ECO:0007669"/>
    <property type="project" value="InterPro"/>
</dbReference>
<dbReference type="GO" id="GO:0016705">
    <property type="term" value="F:oxidoreductase activity, acting on paired donors, with incorporation or reduction of molecular oxygen"/>
    <property type="evidence" value="ECO:0007669"/>
    <property type="project" value="InterPro"/>
</dbReference>
<dbReference type="InterPro" id="IPR036396">
    <property type="entry name" value="Cyt_P450_sf"/>
</dbReference>
<dbReference type="GO" id="GO:0008395">
    <property type="term" value="F:steroid hydroxylase activity"/>
    <property type="evidence" value="ECO:0007669"/>
    <property type="project" value="TreeGrafter"/>
</dbReference>
<dbReference type="Pfam" id="PF00067">
    <property type="entry name" value="p450"/>
    <property type="match status" value="1"/>
</dbReference>
<dbReference type="Proteomes" id="UP000499080">
    <property type="component" value="Unassembled WGS sequence"/>
</dbReference>
<reference evidence="7 8" key="1">
    <citation type="journal article" date="2019" name="Sci. Rep.">
        <title>Orb-weaving spider Araneus ventricosus genome elucidates the spidroin gene catalogue.</title>
        <authorList>
            <person name="Kono N."/>
            <person name="Nakamura H."/>
            <person name="Ohtoshi R."/>
            <person name="Moran D.A.P."/>
            <person name="Shinohara A."/>
            <person name="Yoshida Y."/>
            <person name="Fujiwara M."/>
            <person name="Mori M."/>
            <person name="Tomita M."/>
            <person name="Arakawa K."/>
        </authorList>
    </citation>
    <scope>NUCLEOTIDE SEQUENCE [LARGE SCALE GENOMIC DNA]</scope>
</reference>
<evidence type="ECO:0000256" key="2">
    <source>
        <dbReference type="ARBA" id="ARBA00022617"/>
    </source>
</evidence>
<dbReference type="PANTHER" id="PTHR24302">
    <property type="entry name" value="CYTOCHROME P450 FAMILY 3"/>
    <property type="match status" value="1"/>
</dbReference>
<keyword evidence="6" id="KW-0503">Monooxygenase</keyword>
<proteinExistence type="inferred from homology"/>
<dbReference type="InterPro" id="IPR050705">
    <property type="entry name" value="Cytochrome_P450_3A"/>
</dbReference>
<keyword evidence="3" id="KW-0479">Metal-binding</keyword>
<keyword evidence="8" id="KW-1185">Reference proteome</keyword>
<evidence type="ECO:0000256" key="4">
    <source>
        <dbReference type="ARBA" id="ARBA00023002"/>
    </source>
</evidence>
<comment type="similarity">
    <text evidence="1">Belongs to the cytochrome P450 family.</text>
</comment>
<evidence type="ECO:0000256" key="6">
    <source>
        <dbReference type="ARBA" id="ARBA00023033"/>
    </source>
</evidence>
<dbReference type="GO" id="GO:0005506">
    <property type="term" value="F:iron ion binding"/>
    <property type="evidence" value="ECO:0007669"/>
    <property type="project" value="InterPro"/>
</dbReference>
<gene>
    <name evidence="7" type="ORF">AVEN_162902_1</name>
</gene>
<keyword evidence="5" id="KW-0408">Iron</keyword>
<keyword evidence="2" id="KW-0349">Heme</keyword>
<sequence length="95" mass="10375">MVPIMNSTIDSLMSKVEKKCEAGEEFDIYPMYGGLTIDIIARTAFGIQTDSQNNPNDLLLRTNKILFSEDITSPVYVLASEAAVIGFPDGWALGT</sequence>
<dbReference type="InterPro" id="IPR001128">
    <property type="entry name" value="Cyt_P450"/>
</dbReference>
<dbReference type="AlphaFoldDB" id="A0A4Y2PXT2"/>
<evidence type="ECO:0000256" key="1">
    <source>
        <dbReference type="ARBA" id="ARBA00010617"/>
    </source>
</evidence>
<evidence type="ECO:0000256" key="5">
    <source>
        <dbReference type="ARBA" id="ARBA00023004"/>
    </source>
</evidence>
<evidence type="ECO:0000313" key="8">
    <source>
        <dbReference type="Proteomes" id="UP000499080"/>
    </source>
</evidence>
<organism evidence="7 8">
    <name type="scientific">Araneus ventricosus</name>
    <name type="common">Orbweaver spider</name>
    <name type="synonym">Epeira ventricosa</name>
    <dbReference type="NCBI Taxonomy" id="182803"/>
    <lineage>
        <taxon>Eukaryota</taxon>
        <taxon>Metazoa</taxon>
        <taxon>Ecdysozoa</taxon>
        <taxon>Arthropoda</taxon>
        <taxon>Chelicerata</taxon>
        <taxon>Arachnida</taxon>
        <taxon>Araneae</taxon>
        <taxon>Araneomorphae</taxon>
        <taxon>Entelegynae</taxon>
        <taxon>Araneoidea</taxon>
        <taxon>Araneidae</taxon>
        <taxon>Araneus</taxon>
    </lineage>
</organism>
<dbReference type="OrthoDB" id="6419533at2759"/>
<name>A0A4Y2PXT2_ARAVE</name>
<dbReference type="EMBL" id="BGPR01012577">
    <property type="protein sequence ID" value="GBN56715.1"/>
    <property type="molecule type" value="Genomic_DNA"/>
</dbReference>
<comment type="caution">
    <text evidence="7">The sequence shown here is derived from an EMBL/GenBank/DDBJ whole genome shotgun (WGS) entry which is preliminary data.</text>
</comment>
<evidence type="ECO:0000313" key="7">
    <source>
        <dbReference type="EMBL" id="GBN56715.1"/>
    </source>
</evidence>
<dbReference type="Gene3D" id="1.10.630.10">
    <property type="entry name" value="Cytochrome P450"/>
    <property type="match status" value="1"/>
</dbReference>
<keyword evidence="4" id="KW-0560">Oxidoreductase</keyword>
<dbReference type="PANTHER" id="PTHR24302:SF15">
    <property type="entry name" value="FATTY-ACID PEROXYGENASE"/>
    <property type="match status" value="1"/>
</dbReference>
<dbReference type="SUPFAM" id="SSF48264">
    <property type="entry name" value="Cytochrome P450"/>
    <property type="match status" value="1"/>
</dbReference>